<dbReference type="STRING" id="1781255.BH720_11685"/>
<dbReference type="RefSeq" id="WP_069967382.1">
    <property type="nucleotide sequence ID" value="NZ_CM124774.1"/>
</dbReference>
<dbReference type="EMBL" id="MJGC01000057">
    <property type="protein sequence ID" value="OEJ74994.1"/>
    <property type="molecule type" value="Genomic_DNA"/>
</dbReference>
<protein>
    <recommendedName>
        <fullName evidence="3 11">Thymidylate kinase</fullName>
        <ecNumber evidence="2 11">2.7.4.9</ecNumber>
    </recommendedName>
    <alternativeName>
        <fullName evidence="11">dTMP kinase</fullName>
    </alternativeName>
</protein>
<dbReference type="CDD" id="cd01672">
    <property type="entry name" value="TMPK"/>
    <property type="match status" value="1"/>
</dbReference>
<gene>
    <name evidence="11" type="primary">tmk</name>
    <name evidence="13" type="ORF">BH720_11685</name>
</gene>
<dbReference type="NCBIfam" id="TIGR00041">
    <property type="entry name" value="DTMP_kinase"/>
    <property type="match status" value="1"/>
</dbReference>
<dbReference type="SUPFAM" id="SSF52540">
    <property type="entry name" value="P-loop containing nucleoside triphosphate hydrolases"/>
    <property type="match status" value="1"/>
</dbReference>
<keyword evidence="4 11" id="KW-0808">Transferase</keyword>
<feature type="binding site" evidence="11">
    <location>
        <begin position="10"/>
        <end position="17"/>
    </location>
    <ligand>
        <name>ATP</name>
        <dbReference type="ChEBI" id="CHEBI:30616"/>
    </ligand>
</feature>
<evidence type="ECO:0000256" key="4">
    <source>
        <dbReference type="ARBA" id="ARBA00022679"/>
    </source>
</evidence>
<feature type="domain" description="Thymidylate kinase-like" evidence="12">
    <location>
        <begin position="8"/>
        <end position="202"/>
    </location>
</feature>
<evidence type="ECO:0000256" key="2">
    <source>
        <dbReference type="ARBA" id="ARBA00012980"/>
    </source>
</evidence>
<keyword evidence="6 11" id="KW-0547">Nucleotide-binding</keyword>
<evidence type="ECO:0000256" key="11">
    <source>
        <dbReference type="HAMAP-Rule" id="MF_00165"/>
    </source>
</evidence>
<evidence type="ECO:0000256" key="10">
    <source>
        <dbReference type="ARBA" id="ARBA00057735"/>
    </source>
</evidence>
<dbReference type="InterPro" id="IPR018094">
    <property type="entry name" value="Thymidylate_kinase"/>
</dbReference>
<evidence type="ECO:0000256" key="9">
    <source>
        <dbReference type="ARBA" id="ARBA00048743"/>
    </source>
</evidence>
<evidence type="ECO:0000256" key="6">
    <source>
        <dbReference type="ARBA" id="ARBA00022741"/>
    </source>
</evidence>
<comment type="caution">
    <text evidence="13">The sequence shown here is derived from an EMBL/GenBank/DDBJ whole genome shotgun (WGS) entry which is preliminary data.</text>
</comment>
<comment type="similarity">
    <text evidence="1 11">Belongs to the thymidylate kinase family.</text>
</comment>
<comment type="function">
    <text evidence="10 11">Phosphorylation of dTMP to form dTDP in both de novo and salvage pathways of dTTP synthesis.</text>
</comment>
<dbReference type="GO" id="GO:0004798">
    <property type="term" value="F:dTMP kinase activity"/>
    <property type="evidence" value="ECO:0007669"/>
    <property type="project" value="UniProtKB-UniRule"/>
</dbReference>
<evidence type="ECO:0000256" key="3">
    <source>
        <dbReference type="ARBA" id="ARBA00017144"/>
    </source>
</evidence>
<keyword evidence="5 11" id="KW-0545">Nucleotide biosynthesis</keyword>
<dbReference type="GO" id="GO:0006233">
    <property type="term" value="P:dTDP biosynthetic process"/>
    <property type="evidence" value="ECO:0007669"/>
    <property type="project" value="InterPro"/>
</dbReference>
<organism evidence="13">
    <name type="scientific">Desertifilum tharense IPPAS B-1220</name>
    <dbReference type="NCBI Taxonomy" id="1781255"/>
    <lineage>
        <taxon>Bacteria</taxon>
        <taxon>Bacillati</taxon>
        <taxon>Cyanobacteriota</taxon>
        <taxon>Cyanophyceae</taxon>
        <taxon>Desertifilales</taxon>
        <taxon>Desertifilaceae</taxon>
        <taxon>Desertifilum</taxon>
    </lineage>
</organism>
<dbReference type="InterPro" id="IPR018095">
    <property type="entry name" value="Thymidylate_kin_CS"/>
</dbReference>
<dbReference type="Gene3D" id="3.40.50.300">
    <property type="entry name" value="P-loop containing nucleotide triphosphate hydrolases"/>
    <property type="match status" value="1"/>
</dbReference>
<dbReference type="FunFam" id="3.40.50.300:FF:000225">
    <property type="entry name" value="Thymidylate kinase"/>
    <property type="match status" value="1"/>
</dbReference>
<dbReference type="GO" id="GO:0006235">
    <property type="term" value="P:dTTP biosynthetic process"/>
    <property type="evidence" value="ECO:0007669"/>
    <property type="project" value="UniProtKB-UniRule"/>
</dbReference>
<keyword evidence="8 11" id="KW-0067">ATP-binding</keyword>
<dbReference type="Pfam" id="PF02223">
    <property type="entry name" value="Thymidylate_kin"/>
    <property type="match status" value="1"/>
</dbReference>
<evidence type="ECO:0000256" key="1">
    <source>
        <dbReference type="ARBA" id="ARBA00009776"/>
    </source>
</evidence>
<evidence type="ECO:0000256" key="8">
    <source>
        <dbReference type="ARBA" id="ARBA00022840"/>
    </source>
</evidence>
<dbReference type="InterPro" id="IPR027417">
    <property type="entry name" value="P-loop_NTPase"/>
</dbReference>
<accession>A0A1E5QK81</accession>
<evidence type="ECO:0000259" key="12">
    <source>
        <dbReference type="Pfam" id="PF02223"/>
    </source>
</evidence>
<name>A0A1E5QK81_9CYAN</name>
<dbReference type="EC" id="2.7.4.9" evidence="2 11"/>
<dbReference type="InterPro" id="IPR039430">
    <property type="entry name" value="Thymidylate_kin-like_dom"/>
</dbReference>
<evidence type="ECO:0000256" key="5">
    <source>
        <dbReference type="ARBA" id="ARBA00022727"/>
    </source>
</evidence>
<dbReference type="GO" id="GO:0006227">
    <property type="term" value="P:dUDP biosynthetic process"/>
    <property type="evidence" value="ECO:0007669"/>
    <property type="project" value="TreeGrafter"/>
</dbReference>
<evidence type="ECO:0000256" key="7">
    <source>
        <dbReference type="ARBA" id="ARBA00022777"/>
    </source>
</evidence>
<dbReference type="HAMAP" id="MF_00165">
    <property type="entry name" value="Thymidylate_kinase"/>
    <property type="match status" value="1"/>
</dbReference>
<evidence type="ECO:0000313" key="13">
    <source>
        <dbReference type="EMBL" id="OEJ74994.1"/>
    </source>
</evidence>
<dbReference type="PANTHER" id="PTHR10344:SF4">
    <property type="entry name" value="UMP-CMP KINASE 2, MITOCHONDRIAL"/>
    <property type="match status" value="1"/>
</dbReference>
<reference evidence="13" key="1">
    <citation type="submission" date="2016-09" db="EMBL/GenBank/DDBJ databases">
        <title>Draft genome of thermotolerant cyanobacterium Desertifilum sp. strain IPPAS B-1220.</title>
        <authorList>
            <person name="Sinetova M.A."/>
            <person name="Bolakhan K."/>
            <person name="Zayadan B.K."/>
            <person name="Mironov K.S."/>
            <person name="Ustinova V."/>
            <person name="Kupriyanova E.V."/>
            <person name="Sidorov R.A."/>
            <person name="Skrypnik A.N."/>
            <person name="Gogoleva N.E."/>
            <person name="Gogolev Y.V."/>
            <person name="Los D.A."/>
        </authorList>
    </citation>
    <scope>NUCLEOTIDE SEQUENCE [LARGE SCALE GENOMIC DNA]</scope>
    <source>
        <strain evidence="13">IPPAS B-1220</strain>
    </source>
</reference>
<dbReference type="PROSITE" id="PS01331">
    <property type="entry name" value="THYMIDYLATE_KINASE"/>
    <property type="match status" value="1"/>
</dbReference>
<dbReference type="GO" id="GO:0005829">
    <property type="term" value="C:cytosol"/>
    <property type="evidence" value="ECO:0007669"/>
    <property type="project" value="TreeGrafter"/>
</dbReference>
<comment type="catalytic activity">
    <reaction evidence="9 11">
        <text>dTMP + ATP = dTDP + ADP</text>
        <dbReference type="Rhea" id="RHEA:13517"/>
        <dbReference type="ChEBI" id="CHEBI:30616"/>
        <dbReference type="ChEBI" id="CHEBI:58369"/>
        <dbReference type="ChEBI" id="CHEBI:63528"/>
        <dbReference type="ChEBI" id="CHEBI:456216"/>
        <dbReference type="EC" id="2.7.4.9"/>
    </reaction>
</comment>
<dbReference type="OrthoDB" id="9774907at2"/>
<dbReference type="GO" id="GO:0005524">
    <property type="term" value="F:ATP binding"/>
    <property type="evidence" value="ECO:0007669"/>
    <property type="project" value="UniProtKB-UniRule"/>
</dbReference>
<dbReference type="PANTHER" id="PTHR10344">
    <property type="entry name" value="THYMIDYLATE KINASE"/>
    <property type="match status" value="1"/>
</dbReference>
<keyword evidence="7 11" id="KW-0418">Kinase</keyword>
<proteinExistence type="inferred from homology"/>
<sequence length="218" mass="24406">MKGRLIVFEGGEGAGKTTQIQYTCEWLRRQIAEHRLPYTSAIATREPGGTPLGLSLRQLLLEGESIASTTELLLYAADRAQHIEEFIQPYLSQGAIILCDRFTDSTMAYQGYGRGLSLTLIEQLNAIATGGLQSDLTFWLDVEVKTGLARTYRRGKADRMEQADFAFHQRVQQGFATLAQQFPERIVRLDAGASETAVQAEIQRLLSDRLQQWSHLDV</sequence>
<dbReference type="AlphaFoldDB" id="A0A1E5QK81"/>